<dbReference type="InterPro" id="IPR036412">
    <property type="entry name" value="HAD-like_sf"/>
</dbReference>
<dbReference type="SUPFAM" id="SSF56784">
    <property type="entry name" value="HAD-like"/>
    <property type="match status" value="1"/>
</dbReference>
<dbReference type="GO" id="GO:0000166">
    <property type="term" value="F:nucleotide binding"/>
    <property type="evidence" value="ECO:0007669"/>
    <property type="project" value="InterPro"/>
</dbReference>
<sequence>MLLIWKNVGQIGEEVGKMGVDGNTEIMVAHKGKVENEEKLVKMKSRSMEERSFYFSRVLLKIGLNPIMVTGDNWRTAQAFAKEVGIIDVRVEVRKAEVSSAGSENLATVDKEQQLLELELDIKVMLSLEVVSITYDKLFNWLWVHSNQSSKGTSCYCDTGQILIESTCSVDHVEEALSSLIPILLSVQYFRFNPVDERCGTELDETDPAVWLRLEDAIDEYAVQK</sequence>
<evidence type="ECO:0000313" key="3">
    <source>
        <dbReference type="EMBL" id="CAI9768193.1"/>
    </source>
</evidence>
<evidence type="ECO:0000313" key="4">
    <source>
        <dbReference type="Proteomes" id="UP000834106"/>
    </source>
</evidence>
<dbReference type="GO" id="GO:0004620">
    <property type="term" value="F:phospholipase activity"/>
    <property type="evidence" value="ECO:0007669"/>
    <property type="project" value="TreeGrafter"/>
</dbReference>
<dbReference type="InterPro" id="IPR023214">
    <property type="entry name" value="HAD_sf"/>
</dbReference>
<keyword evidence="4" id="KW-1185">Reference proteome</keyword>
<dbReference type="PANTHER" id="PTHR24185">
    <property type="entry name" value="CALCIUM-INDEPENDENT PHOSPHOLIPASE A2-GAMMA"/>
    <property type="match status" value="1"/>
</dbReference>
<dbReference type="GO" id="GO:0016020">
    <property type="term" value="C:membrane"/>
    <property type="evidence" value="ECO:0007669"/>
    <property type="project" value="TreeGrafter"/>
</dbReference>
<keyword evidence="2" id="KW-0442">Lipid degradation</keyword>
<accession>A0AAD2DX94</accession>
<dbReference type="Proteomes" id="UP000834106">
    <property type="component" value="Chromosome 9"/>
</dbReference>
<evidence type="ECO:0000256" key="2">
    <source>
        <dbReference type="ARBA" id="ARBA00022963"/>
    </source>
</evidence>
<dbReference type="GO" id="GO:0006631">
    <property type="term" value="P:fatty acid metabolic process"/>
    <property type="evidence" value="ECO:0007669"/>
    <property type="project" value="TreeGrafter"/>
</dbReference>
<proteinExistence type="predicted"/>
<dbReference type="AlphaFoldDB" id="A0AAD2DX94"/>
<dbReference type="Gene3D" id="3.40.50.1000">
    <property type="entry name" value="HAD superfamily/HAD-like"/>
    <property type="match status" value="1"/>
</dbReference>
<dbReference type="EMBL" id="OU503044">
    <property type="protein sequence ID" value="CAI9768193.1"/>
    <property type="molecule type" value="Genomic_DNA"/>
</dbReference>
<keyword evidence="2" id="KW-0443">Lipid metabolism</keyword>
<evidence type="ECO:0000256" key="1">
    <source>
        <dbReference type="ARBA" id="ARBA00022801"/>
    </source>
</evidence>
<dbReference type="Gene3D" id="3.40.1110.10">
    <property type="entry name" value="Calcium-transporting ATPase, cytoplasmic domain N"/>
    <property type="match status" value="1"/>
</dbReference>
<dbReference type="InterPro" id="IPR023299">
    <property type="entry name" value="ATPase_P-typ_cyto_dom_N"/>
</dbReference>
<organism evidence="3 4">
    <name type="scientific">Fraxinus pennsylvanica</name>
    <dbReference type="NCBI Taxonomy" id="56036"/>
    <lineage>
        <taxon>Eukaryota</taxon>
        <taxon>Viridiplantae</taxon>
        <taxon>Streptophyta</taxon>
        <taxon>Embryophyta</taxon>
        <taxon>Tracheophyta</taxon>
        <taxon>Spermatophyta</taxon>
        <taxon>Magnoliopsida</taxon>
        <taxon>eudicotyledons</taxon>
        <taxon>Gunneridae</taxon>
        <taxon>Pentapetalae</taxon>
        <taxon>asterids</taxon>
        <taxon>lamiids</taxon>
        <taxon>Lamiales</taxon>
        <taxon>Oleaceae</taxon>
        <taxon>Oleeae</taxon>
        <taxon>Fraxinus</taxon>
    </lineage>
</organism>
<protein>
    <submittedName>
        <fullName evidence="3">Uncharacterized protein</fullName>
    </submittedName>
</protein>
<keyword evidence="1" id="KW-0378">Hydrolase</keyword>
<dbReference type="GO" id="GO:0016042">
    <property type="term" value="P:lipid catabolic process"/>
    <property type="evidence" value="ECO:0007669"/>
    <property type="project" value="UniProtKB-KW"/>
</dbReference>
<dbReference type="PANTHER" id="PTHR24185:SF1">
    <property type="entry name" value="CALCIUM-INDEPENDENT PHOSPHOLIPASE A2-GAMMA"/>
    <property type="match status" value="1"/>
</dbReference>
<reference evidence="3" key="1">
    <citation type="submission" date="2023-05" db="EMBL/GenBank/DDBJ databases">
        <authorList>
            <person name="Huff M."/>
        </authorList>
    </citation>
    <scope>NUCLEOTIDE SEQUENCE</scope>
</reference>
<gene>
    <name evidence="3" type="ORF">FPE_LOCUS15623</name>
</gene>
<name>A0AAD2DX94_9LAMI</name>